<dbReference type="AlphaFoldDB" id="A0A1B7HLK9"/>
<accession>A0A1B7HLK9</accession>
<feature type="domain" description="NAD(P)-binding" evidence="1">
    <location>
        <begin position="8"/>
        <end position="179"/>
    </location>
</feature>
<dbReference type="InterPro" id="IPR016040">
    <property type="entry name" value="NAD(P)-bd_dom"/>
</dbReference>
<dbReference type="PATRIC" id="fig|1354253.4.peg.4724"/>
<dbReference type="PANTHER" id="PTHR43355">
    <property type="entry name" value="FLAVIN REDUCTASE (NADPH)"/>
    <property type="match status" value="1"/>
</dbReference>
<dbReference type="InterPro" id="IPR036291">
    <property type="entry name" value="NAD(P)-bd_dom_sf"/>
</dbReference>
<organism evidence="2 3">
    <name type="scientific">Buttiauxella gaviniae ATCC 51604</name>
    <dbReference type="NCBI Taxonomy" id="1354253"/>
    <lineage>
        <taxon>Bacteria</taxon>
        <taxon>Pseudomonadati</taxon>
        <taxon>Pseudomonadota</taxon>
        <taxon>Gammaproteobacteria</taxon>
        <taxon>Enterobacterales</taxon>
        <taxon>Enterobacteriaceae</taxon>
        <taxon>Buttiauxella</taxon>
    </lineage>
</organism>
<dbReference type="InterPro" id="IPR051606">
    <property type="entry name" value="Polyketide_Oxido-like"/>
</dbReference>
<sequence length="195" mass="21549">MTNVLILGAAGSLARVATQYLLDNSEARLTLYLRRAERLKNHAPSRVNIIEGDVLDSRCLEGAMVGQDIVYANLAGNMQEQAVSVVKAMKATAVKRLIFISSMGIYDEVPGEKYGNILAPYRESAEVVEYSGLDYTLIRPGWFTNSSDVDYTLTHKGDPFQGTSVSRLSISDLINRMVMTPDLYLHESLGISRIK</sequence>
<dbReference type="Proteomes" id="UP000078504">
    <property type="component" value="Unassembled WGS sequence"/>
</dbReference>
<name>A0A1B7HLK9_9ENTR</name>
<evidence type="ECO:0000259" key="1">
    <source>
        <dbReference type="Pfam" id="PF13460"/>
    </source>
</evidence>
<proteinExistence type="predicted"/>
<dbReference type="RefSeq" id="WP_064519238.1">
    <property type="nucleotide sequence ID" value="NZ_LXEP01000051.1"/>
</dbReference>
<evidence type="ECO:0000313" key="2">
    <source>
        <dbReference type="EMBL" id="OAT16522.1"/>
    </source>
</evidence>
<reference evidence="2 3" key="1">
    <citation type="submission" date="2016-04" db="EMBL/GenBank/DDBJ databases">
        <title>ATOL: Assembling a taxonomically balanced genome-scale reconstruction of the evolutionary history of the Enterobacteriaceae.</title>
        <authorList>
            <person name="Plunkett G.III."/>
            <person name="Neeno-Eckwall E.C."/>
            <person name="Glasner J.D."/>
            <person name="Perna N.T."/>
        </authorList>
    </citation>
    <scope>NUCLEOTIDE SEQUENCE [LARGE SCALE GENOMIC DNA]</scope>
    <source>
        <strain evidence="2 3">ATCC 51604</strain>
    </source>
</reference>
<dbReference type="Gene3D" id="3.40.50.720">
    <property type="entry name" value="NAD(P)-binding Rossmann-like Domain"/>
    <property type="match status" value="1"/>
</dbReference>
<protein>
    <submittedName>
        <fullName evidence="2">Putative oxidoreductase</fullName>
    </submittedName>
</protein>
<dbReference type="SUPFAM" id="SSF51735">
    <property type="entry name" value="NAD(P)-binding Rossmann-fold domains"/>
    <property type="match status" value="1"/>
</dbReference>
<dbReference type="GO" id="GO:0004074">
    <property type="term" value="F:biliverdin reductase [NAD(P)H] activity"/>
    <property type="evidence" value="ECO:0007669"/>
    <property type="project" value="TreeGrafter"/>
</dbReference>
<gene>
    <name evidence="2" type="ORF">M977_04590</name>
</gene>
<dbReference type="Pfam" id="PF13460">
    <property type="entry name" value="NAD_binding_10"/>
    <property type="match status" value="1"/>
</dbReference>
<dbReference type="GO" id="GO:0042602">
    <property type="term" value="F:riboflavin reductase (NADPH) activity"/>
    <property type="evidence" value="ECO:0007669"/>
    <property type="project" value="TreeGrafter"/>
</dbReference>
<comment type="caution">
    <text evidence="2">The sequence shown here is derived from an EMBL/GenBank/DDBJ whole genome shotgun (WGS) entry which is preliminary data.</text>
</comment>
<dbReference type="PANTHER" id="PTHR43355:SF2">
    <property type="entry name" value="FLAVIN REDUCTASE (NADPH)"/>
    <property type="match status" value="1"/>
</dbReference>
<dbReference type="EMBL" id="LXEP01000051">
    <property type="protein sequence ID" value="OAT16522.1"/>
    <property type="molecule type" value="Genomic_DNA"/>
</dbReference>
<evidence type="ECO:0000313" key="3">
    <source>
        <dbReference type="Proteomes" id="UP000078504"/>
    </source>
</evidence>